<dbReference type="Pfam" id="PF01795">
    <property type="entry name" value="Methyltransf_5"/>
    <property type="match status" value="1"/>
</dbReference>
<dbReference type="PANTHER" id="PTHR11265">
    <property type="entry name" value="S-ADENOSYL-METHYLTRANSFERASE MRAW"/>
    <property type="match status" value="1"/>
</dbReference>
<gene>
    <name evidence="5" type="ORF">HJG63_013222</name>
</gene>
<dbReference type="InterPro" id="IPR023397">
    <property type="entry name" value="SAM-dep_MeTrfase_MraW_recog"/>
</dbReference>
<accession>A0A7J8H2L8</accession>
<dbReference type="SUPFAM" id="SSF81799">
    <property type="entry name" value="Putative methyltransferase TM0872, insert domain"/>
    <property type="match status" value="1"/>
</dbReference>
<comment type="similarity">
    <text evidence="1">Belongs to the methyltransferase superfamily. RsmH family.</text>
</comment>
<dbReference type="EMBL" id="JACASE010000005">
    <property type="protein sequence ID" value="KAF6466340.1"/>
    <property type="molecule type" value="Genomic_DNA"/>
</dbReference>
<dbReference type="Gene3D" id="3.40.50.150">
    <property type="entry name" value="Vaccinia Virus protein VP39"/>
    <property type="match status" value="1"/>
</dbReference>
<dbReference type="InterPro" id="IPR002903">
    <property type="entry name" value="RsmH"/>
</dbReference>
<evidence type="ECO:0000256" key="4">
    <source>
        <dbReference type="ARBA" id="ARBA00022691"/>
    </source>
</evidence>
<evidence type="ECO:0000256" key="2">
    <source>
        <dbReference type="ARBA" id="ARBA00022603"/>
    </source>
</evidence>
<dbReference type="GO" id="GO:0070475">
    <property type="term" value="P:rRNA base methylation"/>
    <property type="evidence" value="ECO:0007669"/>
    <property type="project" value="TreeGrafter"/>
</dbReference>
<keyword evidence="6" id="KW-1185">Reference proteome</keyword>
<evidence type="ECO:0000313" key="6">
    <source>
        <dbReference type="Proteomes" id="UP000593571"/>
    </source>
</evidence>
<dbReference type="Proteomes" id="UP000593571">
    <property type="component" value="Unassembled WGS sequence"/>
</dbReference>
<keyword evidence="4" id="KW-0949">S-adenosyl-L-methionine</keyword>
<evidence type="ECO:0000256" key="3">
    <source>
        <dbReference type="ARBA" id="ARBA00022679"/>
    </source>
</evidence>
<name>A0A7J8H2L8_ROUAE</name>
<dbReference type="AlphaFoldDB" id="A0A7J8H2L8"/>
<keyword evidence="3 5" id="KW-0808">Transferase</keyword>
<evidence type="ECO:0000313" key="5">
    <source>
        <dbReference type="EMBL" id="KAF6466340.1"/>
    </source>
</evidence>
<dbReference type="PANTHER" id="PTHR11265:SF0">
    <property type="entry name" value="12S RRNA N4-METHYLCYTIDINE METHYLTRANSFERASE"/>
    <property type="match status" value="1"/>
</dbReference>
<dbReference type="InterPro" id="IPR029063">
    <property type="entry name" value="SAM-dependent_MTases_sf"/>
</dbReference>
<dbReference type="FunFam" id="3.40.50.150:FF:000226">
    <property type="entry name" value="probable methyltransferase-like protein 15 isoform X3"/>
    <property type="match status" value="1"/>
</dbReference>
<proteinExistence type="inferred from homology"/>
<protein>
    <submittedName>
        <fullName evidence="5">Methyltransferase like 15</fullName>
    </submittedName>
</protein>
<keyword evidence="2 5" id="KW-0489">Methyltransferase</keyword>
<sequence length="279" mass="31881">MLRYPYFCRTYKEFLSCWLEAGIFNLGVWPKKIHATAERYDEYETQEQTDQTGAQELHRSQDRDFEAMAKLHIPVMVDEVVRCLAPQKGQIFLDMTFGSGGHTRAILQKESDITLYVLDRDPKAHVIAEQLSELYPKQIRAILGQFSQAEALLMKAGVQPETLDGVLLDLGCSSMQLDAPERGFSLRKDGPLDMRMDGDRSTGTCIHPERIRGGEACQENSFSNRSGTQRLPHHQNPAACQHRRRCISSFCYICTKRLATTIYPYCYQDFPSFSHICEQ</sequence>
<dbReference type="GO" id="GO:0071424">
    <property type="term" value="F:rRNA (cytosine-N4-)-methyltransferase activity"/>
    <property type="evidence" value="ECO:0007669"/>
    <property type="project" value="TreeGrafter"/>
</dbReference>
<comment type="caution">
    <text evidence="5">The sequence shown here is derived from an EMBL/GenBank/DDBJ whole genome shotgun (WGS) entry which is preliminary data.</text>
</comment>
<dbReference type="SUPFAM" id="SSF53335">
    <property type="entry name" value="S-adenosyl-L-methionine-dependent methyltransferases"/>
    <property type="match status" value="1"/>
</dbReference>
<evidence type="ECO:0000256" key="1">
    <source>
        <dbReference type="ARBA" id="ARBA00010396"/>
    </source>
</evidence>
<organism evidence="5 6">
    <name type="scientific">Rousettus aegyptiacus</name>
    <name type="common">Egyptian fruit bat</name>
    <name type="synonym">Pteropus aegyptiacus</name>
    <dbReference type="NCBI Taxonomy" id="9407"/>
    <lineage>
        <taxon>Eukaryota</taxon>
        <taxon>Metazoa</taxon>
        <taxon>Chordata</taxon>
        <taxon>Craniata</taxon>
        <taxon>Vertebrata</taxon>
        <taxon>Euteleostomi</taxon>
        <taxon>Mammalia</taxon>
        <taxon>Eutheria</taxon>
        <taxon>Laurasiatheria</taxon>
        <taxon>Chiroptera</taxon>
        <taxon>Yinpterochiroptera</taxon>
        <taxon>Pteropodoidea</taxon>
        <taxon>Pteropodidae</taxon>
        <taxon>Rousettinae</taxon>
        <taxon>Rousettus</taxon>
    </lineage>
</organism>
<reference evidence="5 6" key="1">
    <citation type="journal article" date="2020" name="Nature">
        <title>Six reference-quality genomes reveal evolution of bat adaptations.</title>
        <authorList>
            <person name="Jebb D."/>
            <person name="Huang Z."/>
            <person name="Pippel M."/>
            <person name="Hughes G.M."/>
            <person name="Lavrichenko K."/>
            <person name="Devanna P."/>
            <person name="Winkler S."/>
            <person name="Jermiin L.S."/>
            <person name="Skirmuntt E.C."/>
            <person name="Katzourakis A."/>
            <person name="Burkitt-Gray L."/>
            <person name="Ray D.A."/>
            <person name="Sullivan K.A.M."/>
            <person name="Roscito J.G."/>
            <person name="Kirilenko B.M."/>
            <person name="Davalos L.M."/>
            <person name="Corthals A.P."/>
            <person name="Power M.L."/>
            <person name="Jones G."/>
            <person name="Ransome R.D."/>
            <person name="Dechmann D.K.N."/>
            <person name="Locatelli A.G."/>
            <person name="Puechmaille S.J."/>
            <person name="Fedrigo O."/>
            <person name="Jarvis E.D."/>
            <person name="Hiller M."/>
            <person name="Vernes S.C."/>
            <person name="Myers E.W."/>
            <person name="Teeling E.C."/>
        </authorList>
    </citation>
    <scope>NUCLEOTIDE SEQUENCE [LARGE SCALE GENOMIC DNA]</scope>
    <source>
        <strain evidence="5">MRouAeg1</strain>
        <tissue evidence="5">Muscle</tissue>
    </source>
</reference>